<dbReference type="RefSeq" id="WP_344344641.1">
    <property type="nucleotide sequence ID" value="NZ_BAAAQT010000008.1"/>
</dbReference>
<dbReference type="InterPro" id="IPR032344">
    <property type="entry name" value="DUF4862"/>
</dbReference>
<evidence type="ECO:0000313" key="2">
    <source>
        <dbReference type="Proteomes" id="UP001501599"/>
    </source>
</evidence>
<proteinExistence type="predicted"/>
<name>A0ABP5MMZ9_9MICO</name>
<dbReference type="Proteomes" id="UP001501599">
    <property type="component" value="Unassembled WGS sequence"/>
</dbReference>
<reference evidence="2" key="1">
    <citation type="journal article" date="2019" name="Int. J. Syst. Evol. Microbiol.">
        <title>The Global Catalogue of Microorganisms (GCM) 10K type strain sequencing project: providing services to taxonomists for standard genome sequencing and annotation.</title>
        <authorList>
            <consortium name="The Broad Institute Genomics Platform"/>
            <consortium name="The Broad Institute Genome Sequencing Center for Infectious Disease"/>
            <person name="Wu L."/>
            <person name="Ma J."/>
        </authorList>
    </citation>
    <scope>NUCLEOTIDE SEQUENCE [LARGE SCALE GENOMIC DNA]</scope>
    <source>
        <strain evidence="2">JCM 16026</strain>
    </source>
</reference>
<dbReference type="EMBL" id="BAAAQT010000008">
    <property type="protein sequence ID" value="GAA2175922.1"/>
    <property type="molecule type" value="Genomic_DNA"/>
</dbReference>
<sequence length="323" mass="32682">MVDASAPTGWLVGAYAASPSRIGWDAGAERTYLDAVRAMPGVVGLEIPWTGAGLHLHDEPWLLAWLPADAQIVVTTAPETSARLRASAAFGLASTDADGRHAAVDAANALRDGVHRLRDALPDGRVVAVELHTAPLATPGASSADALHASLSELAARDWAGATLVVEHCDAWSPDRAPAKGHMRLEDEIAVAADLRRAGLPVGVSINWGRSVIEARDPDGATRHVALAADAGVLEGLVLSGAAPEATPLGSAWADVHVPFADGGTYASSLLTSERAAAAIALAPTTAFRGVKVAAPPTASLDDTIAVVAHALAAAGAGAPASA</sequence>
<comment type="caution">
    <text evidence="1">The sequence shown here is derived from an EMBL/GenBank/DDBJ whole genome shotgun (WGS) entry which is preliminary data.</text>
</comment>
<evidence type="ECO:0000313" key="1">
    <source>
        <dbReference type="EMBL" id="GAA2175922.1"/>
    </source>
</evidence>
<dbReference type="Pfam" id="PF16154">
    <property type="entry name" value="DUF4862"/>
    <property type="match status" value="1"/>
</dbReference>
<organism evidence="1 2">
    <name type="scientific">Agrococcus versicolor</name>
    <dbReference type="NCBI Taxonomy" id="501482"/>
    <lineage>
        <taxon>Bacteria</taxon>
        <taxon>Bacillati</taxon>
        <taxon>Actinomycetota</taxon>
        <taxon>Actinomycetes</taxon>
        <taxon>Micrococcales</taxon>
        <taxon>Microbacteriaceae</taxon>
        <taxon>Agrococcus</taxon>
    </lineage>
</organism>
<keyword evidence="2" id="KW-1185">Reference proteome</keyword>
<gene>
    <name evidence="1" type="ORF">GCM10009846_27690</name>
</gene>
<protein>
    <submittedName>
        <fullName evidence="1">DUF4862 family protein</fullName>
    </submittedName>
</protein>
<accession>A0ABP5MMZ9</accession>